<dbReference type="Pfam" id="PF13692">
    <property type="entry name" value="Glyco_trans_1_4"/>
    <property type="match status" value="1"/>
</dbReference>
<dbReference type="InterPro" id="IPR050194">
    <property type="entry name" value="Glycosyltransferase_grp1"/>
</dbReference>
<dbReference type="HOGENOM" id="CLU_009583_25_0_11"/>
<dbReference type="EMBL" id="CP001686">
    <property type="protein sequence ID" value="ACV07635.1"/>
    <property type="molecule type" value="Genomic_DNA"/>
</dbReference>
<sequence>MAARHLTTDSLKLLSVALRAAPSVIARTVLSVPAVPPALRALALDADGRSAEARVQLEKLARTRPAHLLPTVVRVAAVVHAQRAHRTALQRLDAADVQHPARALAHRDAGHRDRALEVLDRTGGLRARWMRERIEGERAAIAARPWEGLTPDPDAPAPRPGVVLHVVTNSLPWVQAGYTLRTLGLTTAQQREGWHPEVATRLGFPVDSGFLPHGTEHTVEGVPHHLLLPGSLPLGDDRALALHVEELTALARRVRPAVLHAHTRFSNAQVALAVGRRLGIPVVYEVRGFLEETWVTRGGDPASENYHRTREAETTCMLAADAVTTLSETMRRVIVERGVPAERVHVLSNAAPADELAAVDDPATAARGRAHRRGLGIGPEEVVLGVISSLNEYEGTEMLVHAFARHCTEHPADPGHLVVVGDGPSGSTVRAAVAALPAEFADRVHLVGRVPHTEVPSWHAAIDLVCVPRLDTPVTRLVTPLKPLSAMAADSPVLVSDLPPLAELVEDGRGEAVPPRVEDWAAAMGRWTRPGPEARAARERSAERAAAWVDRNATWEVVARRSTRLYAMLTNRV</sequence>
<dbReference type="PANTHER" id="PTHR45947">
    <property type="entry name" value="SULFOQUINOVOSYL TRANSFERASE SQD2"/>
    <property type="match status" value="1"/>
</dbReference>
<accession>C7NGW3</accession>
<dbReference type="eggNOG" id="COG0438">
    <property type="taxonomic scope" value="Bacteria"/>
</dbReference>
<keyword evidence="6" id="KW-1185">Reference proteome</keyword>
<dbReference type="AlphaFoldDB" id="C7NGW3"/>
<evidence type="ECO:0000256" key="1">
    <source>
        <dbReference type="ARBA" id="ARBA00021292"/>
    </source>
</evidence>
<reference evidence="5 6" key="1">
    <citation type="journal article" date="2009" name="Stand. Genomic Sci.">
        <title>Complete genome sequence of Kytococcus sedentarius type strain (541).</title>
        <authorList>
            <person name="Sims D."/>
            <person name="Brettin T."/>
            <person name="Detter J.C."/>
            <person name="Han C."/>
            <person name="Lapidus A."/>
            <person name="Copeland A."/>
            <person name="Glavina Del Rio T."/>
            <person name="Nolan M."/>
            <person name="Chen F."/>
            <person name="Lucas S."/>
            <person name="Tice H."/>
            <person name="Cheng J.F."/>
            <person name="Bruce D."/>
            <person name="Goodwin L."/>
            <person name="Pitluck S."/>
            <person name="Ovchinnikova G."/>
            <person name="Pati A."/>
            <person name="Ivanova N."/>
            <person name="Mavrommatis K."/>
            <person name="Chen A."/>
            <person name="Palaniappan K."/>
            <person name="D'haeseleer P."/>
            <person name="Chain P."/>
            <person name="Bristow J."/>
            <person name="Eisen J.A."/>
            <person name="Markowitz V."/>
            <person name="Hugenholtz P."/>
            <person name="Schneider S."/>
            <person name="Goker M."/>
            <person name="Pukall R."/>
            <person name="Kyrpides N.C."/>
            <person name="Klenk H.P."/>
        </authorList>
    </citation>
    <scope>NUCLEOTIDE SEQUENCE [LARGE SCALE GENOMIC DNA]</scope>
    <source>
        <strain evidence="6">ATCC 14392 / DSM 20547 / JCM 11482 / CCUG 33030 / NBRC 15357 / NCTC 11040 / CCM 314 / 541</strain>
    </source>
</reference>
<organism evidence="5 6">
    <name type="scientific">Kytococcus sedentarius (strain ATCC 14392 / DSM 20547 / JCM 11482 / CCUG 33030 / NBRC 15357 / NCTC 11040 / CCM 314 / 541)</name>
    <name type="common">Micrococcus sedentarius</name>
    <dbReference type="NCBI Taxonomy" id="478801"/>
    <lineage>
        <taxon>Bacteria</taxon>
        <taxon>Bacillati</taxon>
        <taxon>Actinomycetota</taxon>
        <taxon>Actinomycetes</taxon>
        <taxon>Micrococcales</taxon>
        <taxon>Kytococcaceae</taxon>
        <taxon>Kytococcus</taxon>
    </lineage>
</organism>
<feature type="domain" description="Glycosyltransferase subfamily 4-like N-terminal" evidence="4">
    <location>
        <begin position="177"/>
        <end position="349"/>
    </location>
</feature>
<dbReference type="KEGG" id="kse:Ksed_26850"/>
<name>C7NGW3_KYTSD</name>
<keyword evidence="2" id="KW-0328">Glycosyltransferase</keyword>
<dbReference type="GO" id="GO:1901137">
    <property type="term" value="P:carbohydrate derivative biosynthetic process"/>
    <property type="evidence" value="ECO:0007669"/>
    <property type="project" value="UniProtKB-ARBA"/>
</dbReference>
<evidence type="ECO:0000259" key="4">
    <source>
        <dbReference type="Pfam" id="PF13579"/>
    </source>
</evidence>
<dbReference type="PANTHER" id="PTHR45947:SF3">
    <property type="entry name" value="SULFOQUINOVOSYL TRANSFERASE SQD2"/>
    <property type="match status" value="1"/>
</dbReference>
<gene>
    <name evidence="5" type="ordered locus">Ksed_26850</name>
</gene>
<evidence type="ECO:0000256" key="2">
    <source>
        <dbReference type="ARBA" id="ARBA00022676"/>
    </source>
</evidence>
<dbReference type="CAZy" id="GT4">
    <property type="family name" value="Glycosyltransferase Family 4"/>
</dbReference>
<dbReference type="GO" id="GO:0016758">
    <property type="term" value="F:hexosyltransferase activity"/>
    <property type="evidence" value="ECO:0007669"/>
    <property type="project" value="TreeGrafter"/>
</dbReference>
<dbReference type="Gene3D" id="3.40.50.2000">
    <property type="entry name" value="Glycogen Phosphorylase B"/>
    <property type="match status" value="2"/>
</dbReference>
<dbReference type="SUPFAM" id="SSF53756">
    <property type="entry name" value="UDP-Glycosyltransferase/glycogen phosphorylase"/>
    <property type="match status" value="1"/>
</dbReference>
<proteinExistence type="predicted"/>
<dbReference type="Proteomes" id="UP000006666">
    <property type="component" value="Chromosome"/>
</dbReference>
<dbReference type="Pfam" id="PF13579">
    <property type="entry name" value="Glyco_trans_4_4"/>
    <property type="match status" value="1"/>
</dbReference>
<evidence type="ECO:0000313" key="6">
    <source>
        <dbReference type="Proteomes" id="UP000006666"/>
    </source>
</evidence>
<dbReference type="RefSeq" id="WP_015780556.1">
    <property type="nucleotide sequence ID" value="NC_013169.1"/>
</dbReference>
<evidence type="ECO:0000313" key="5">
    <source>
        <dbReference type="EMBL" id="ACV07635.1"/>
    </source>
</evidence>
<protein>
    <recommendedName>
        <fullName evidence="1">D-inositol 3-phosphate glycosyltransferase</fullName>
    </recommendedName>
</protein>
<dbReference type="STRING" id="478801.Ksed_26850"/>
<keyword evidence="3" id="KW-0808">Transferase</keyword>
<evidence type="ECO:0000256" key="3">
    <source>
        <dbReference type="ARBA" id="ARBA00022679"/>
    </source>
</evidence>
<dbReference type="InterPro" id="IPR028098">
    <property type="entry name" value="Glyco_trans_4-like_N"/>
</dbReference>